<feature type="non-terminal residue" evidence="4">
    <location>
        <position position="117"/>
    </location>
</feature>
<dbReference type="GO" id="GO:0005741">
    <property type="term" value="C:mitochondrial outer membrane"/>
    <property type="evidence" value="ECO:0007669"/>
    <property type="project" value="TreeGrafter"/>
</dbReference>
<protein>
    <submittedName>
        <fullName evidence="4">Ganglioside-induced differentiation-associated protein 1-like</fullName>
    </submittedName>
</protein>
<proteinExistence type="inferred from homology"/>
<dbReference type="InterPro" id="IPR036249">
    <property type="entry name" value="Thioredoxin-like_sf"/>
</dbReference>
<comment type="similarity">
    <text evidence="1">Belongs to the GST superfamily.</text>
</comment>
<organism evidence="3 4">
    <name type="scientific">Notothenia coriiceps</name>
    <name type="common">black rockcod</name>
    <dbReference type="NCBI Taxonomy" id="8208"/>
    <lineage>
        <taxon>Eukaryota</taxon>
        <taxon>Metazoa</taxon>
        <taxon>Chordata</taxon>
        <taxon>Craniata</taxon>
        <taxon>Vertebrata</taxon>
        <taxon>Euteleostomi</taxon>
        <taxon>Actinopterygii</taxon>
        <taxon>Neopterygii</taxon>
        <taxon>Teleostei</taxon>
        <taxon>Neoteleostei</taxon>
        <taxon>Acanthomorphata</taxon>
        <taxon>Eupercaria</taxon>
        <taxon>Perciformes</taxon>
        <taxon>Notothenioidei</taxon>
        <taxon>Nototheniidae</taxon>
        <taxon>Notothenia</taxon>
    </lineage>
</organism>
<dbReference type="GO" id="GO:0008053">
    <property type="term" value="P:mitochondrial fusion"/>
    <property type="evidence" value="ECO:0007669"/>
    <property type="project" value="TreeGrafter"/>
</dbReference>
<dbReference type="KEGG" id="ncc:104961293"/>
<dbReference type="PROSITE" id="PS50404">
    <property type="entry name" value="GST_NTER"/>
    <property type="match status" value="1"/>
</dbReference>
<keyword evidence="3" id="KW-1185">Reference proteome</keyword>
<reference evidence="4" key="1">
    <citation type="submission" date="2025-08" db="UniProtKB">
        <authorList>
            <consortium name="RefSeq"/>
        </authorList>
    </citation>
    <scope>IDENTIFICATION</scope>
    <source>
        <tissue evidence="4">Muscle</tissue>
    </source>
</reference>
<dbReference type="PANTHER" id="PTHR44188">
    <property type="entry name" value="GDAP1, ISOFORM A"/>
    <property type="match status" value="1"/>
</dbReference>
<dbReference type="GO" id="GO:0006626">
    <property type="term" value="P:protein targeting to mitochondrion"/>
    <property type="evidence" value="ECO:0007669"/>
    <property type="project" value="TreeGrafter"/>
</dbReference>
<dbReference type="GeneID" id="104961293"/>
<dbReference type="RefSeq" id="XP_010787862.1">
    <property type="nucleotide sequence ID" value="XM_010789560.1"/>
</dbReference>
<gene>
    <name evidence="4" type="primary">LOC104961293</name>
</gene>
<feature type="domain" description="GST N-terminal" evidence="2">
    <location>
        <begin position="38"/>
        <end position="117"/>
    </location>
</feature>
<evidence type="ECO:0000313" key="3">
    <source>
        <dbReference type="Proteomes" id="UP000504611"/>
    </source>
</evidence>
<accession>A0A6I9PI36</accession>
<dbReference type="Proteomes" id="UP000504611">
    <property type="component" value="Unplaced"/>
</dbReference>
<dbReference type="OrthoDB" id="249703at2759"/>
<evidence type="ECO:0000259" key="2">
    <source>
        <dbReference type="PROSITE" id="PS50404"/>
    </source>
</evidence>
<sequence length="117" mass="13514">MAFENPPETQEETASLIEKLPEQDAHRGCSSVAEQRGNQLILYHWTQSFNSQKVRLAIAEKGLRCKEYDVSLPLSEHNEPWFMHLNPTGEVPVLVHEENILCDPVHIMDYLEHTFTE</sequence>
<dbReference type="PANTHER" id="PTHR44188:SF3">
    <property type="entry name" value="GANGLIOSIDE-INDUCED DIFFERENTIATION-ASSOCIATED PROTEIN 1"/>
    <property type="match status" value="1"/>
</dbReference>
<evidence type="ECO:0000313" key="4">
    <source>
        <dbReference type="RefSeq" id="XP_010787862.1"/>
    </source>
</evidence>
<dbReference type="Gene3D" id="3.40.30.10">
    <property type="entry name" value="Glutaredoxin"/>
    <property type="match status" value="1"/>
</dbReference>
<dbReference type="SUPFAM" id="SSF52833">
    <property type="entry name" value="Thioredoxin-like"/>
    <property type="match status" value="1"/>
</dbReference>
<dbReference type="Pfam" id="PF13417">
    <property type="entry name" value="GST_N_3"/>
    <property type="match status" value="1"/>
</dbReference>
<dbReference type="AlphaFoldDB" id="A0A6I9PI36"/>
<name>A0A6I9PI36_9TELE</name>
<dbReference type="InterPro" id="IPR004045">
    <property type="entry name" value="Glutathione_S-Trfase_N"/>
</dbReference>
<dbReference type="GO" id="GO:0000266">
    <property type="term" value="P:mitochondrial fission"/>
    <property type="evidence" value="ECO:0007669"/>
    <property type="project" value="TreeGrafter"/>
</dbReference>
<evidence type="ECO:0000256" key="1">
    <source>
        <dbReference type="ARBA" id="ARBA00007409"/>
    </source>
</evidence>